<dbReference type="Proteomes" id="UP001161137">
    <property type="component" value="Unassembled WGS sequence"/>
</dbReference>
<dbReference type="PANTHER" id="PTHR22916:SF3">
    <property type="entry name" value="UDP-GLCNAC:BETAGAL BETA-1,3-N-ACETYLGLUCOSAMINYLTRANSFERASE-LIKE PROTEIN 1"/>
    <property type="match status" value="1"/>
</dbReference>
<accession>A0AA42IUY3</accession>
<dbReference type="Gene3D" id="3.90.550.10">
    <property type="entry name" value="Spore Coat Polysaccharide Biosynthesis Protein SpsA, Chain A"/>
    <property type="match status" value="1"/>
</dbReference>
<protein>
    <submittedName>
        <fullName evidence="2">Glycosyltransferase</fullName>
    </submittedName>
</protein>
<gene>
    <name evidence="2" type="ORF">N5D41_16775</name>
</gene>
<reference evidence="2" key="1">
    <citation type="submission" date="2022-09" db="EMBL/GenBank/DDBJ databases">
        <title>Intensive care unit water sources are persistently colonized with multi-drug resistant bacteria and are the site of extensive horizontal gene transfer of antibiotic resistance genes.</title>
        <authorList>
            <person name="Diorio-Toth L."/>
        </authorList>
    </citation>
    <scope>NUCLEOTIDE SEQUENCE</scope>
    <source>
        <strain evidence="2">GD03863</strain>
    </source>
</reference>
<dbReference type="PANTHER" id="PTHR22916">
    <property type="entry name" value="GLYCOSYLTRANSFERASE"/>
    <property type="match status" value="1"/>
</dbReference>
<proteinExistence type="predicted"/>
<name>A0AA42IUY3_9GAMM</name>
<dbReference type="RefSeq" id="WP_196460848.1">
    <property type="nucleotide sequence ID" value="NZ_JACFYY010000018.1"/>
</dbReference>
<dbReference type="AlphaFoldDB" id="A0AA42IUY3"/>
<dbReference type="EMBL" id="JAOCDH010000019">
    <property type="protein sequence ID" value="MDH0703139.1"/>
    <property type="molecule type" value="Genomic_DNA"/>
</dbReference>
<dbReference type="SUPFAM" id="SSF53448">
    <property type="entry name" value="Nucleotide-diphospho-sugar transferases"/>
    <property type="match status" value="1"/>
</dbReference>
<evidence type="ECO:0000313" key="3">
    <source>
        <dbReference type="Proteomes" id="UP001161137"/>
    </source>
</evidence>
<dbReference type="GO" id="GO:0016758">
    <property type="term" value="F:hexosyltransferase activity"/>
    <property type="evidence" value="ECO:0007669"/>
    <property type="project" value="UniProtKB-ARBA"/>
</dbReference>
<evidence type="ECO:0000313" key="2">
    <source>
        <dbReference type="EMBL" id="MDH0703139.1"/>
    </source>
</evidence>
<dbReference type="CDD" id="cd00761">
    <property type="entry name" value="Glyco_tranf_GTA_type"/>
    <property type="match status" value="1"/>
</dbReference>
<evidence type="ECO:0000259" key="1">
    <source>
        <dbReference type="Pfam" id="PF00535"/>
    </source>
</evidence>
<organism evidence="2 3">
    <name type="scientific">Ectopseudomonas toyotomiensis</name>
    <dbReference type="NCBI Taxonomy" id="554344"/>
    <lineage>
        <taxon>Bacteria</taxon>
        <taxon>Pseudomonadati</taxon>
        <taxon>Pseudomonadota</taxon>
        <taxon>Gammaproteobacteria</taxon>
        <taxon>Pseudomonadales</taxon>
        <taxon>Pseudomonadaceae</taxon>
        <taxon>Ectopseudomonas</taxon>
    </lineage>
</organism>
<feature type="domain" description="Glycosyltransferase 2-like" evidence="1">
    <location>
        <begin position="5"/>
        <end position="128"/>
    </location>
</feature>
<dbReference type="Pfam" id="PF00535">
    <property type="entry name" value="Glycos_transf_2"/>
    <property type="match status" value="1"/>
</dbReference>
<dbReference type="InterPro" id="IPR001173">
    <property type="entry name" value="Glyco_trans_2-like"/>
</dbReference>
<sequence length="251" mass="28065">MVSVSIVVPVYNSEKYIALALQGVVSQTFMDFEVIVVDDFSVDGSASIVESFCSRDPRFFLVRNKENIGAAKCRDKAVQLSKGRYIAFLDADDFWRPQKLQKQIGMMQNAGAAMSCTAVDIVDSSGAILGARDVPAIITYDILAKRTPVVNSTVILDSCQVGRVSVPDIRRRQDFALWLKIIREHGPALGIPEKLGGYRVHEGSLSRNKFISAVYTWKVLRDLESLNFFRAIYYFSFYSLKGVFGRIRGLN</sequence>
<dbReference type="InterPro" id="IPR029044">
    <property type="entry name" value="Nucleotide-diphossugar_trans"/>
</dbReference>
<comment type="caution">
    <text evidence="2">The sequence shown here is derived from an EMBL/GenBank/DDBJ whole genome shotgun (WGS) entry which is preliminary data.</text>
</comment>